<comment type="subcellular location">
    <subcellularLocation>
        <location evidence="1">Nucleus</location>
    </subcellularLocation>
</comment>
<evidence type="ECO:0000256" key="2">
    <source>
        <dbReference type="ARBA" id="ARBA00009307"/>
    </source>
</evidence>
<dbReference type="GO" id="GO:0045948">
    <property type="term" value="P:positive regulation of translational initiation"/>
    <property type="evidence" value="ECO:0007669"/>
    <property type="project" value="TreeGrafter"/>
</dbReference>
<evidence type="ECO:0008006" key="8">
    <source>
        <dbReference type="Google" id="ProtNLM"/>
    </source>
</evidence>
<evidence type="ECO:0000259" key="6">
    <source>
        <dbReference type="Pfam" id="PF03876"/>
    </source>
</evidence>
<dbReference type="Gene3D" id="3.30.1490.120">
    <property type="entry name" value="RNA polymerase Rpb7-like, N-terminal domain"/>
    <property type="match status" value="1"/>
</dbReference>
<dbReference type="GO" id="GO:0006367">
    <property type="term" value="P:transcription initiation at RNA polymerase II promoter"/>
    <property type="evidence" value="ECO:0007669"/>
    <property type="project" value="TreeGrafter"/>
</dbReference>
<keyword evidence="4" id="KW-0804">Transcription</keyword>
<dbReference type="GO" id="GO:0000932">
    <property type="term" value="C:P-body"/>
    <property type="evidence" value="ECO:0007669"/>
    <property type="project" value="TreeGrafter"/>
</dbReference>
<dbReference type="SUPFAM" id="SSF50249">
    <property type="entry name" value="Nucleic acid-binding proteins"/>
    <property type="match status" value="1"/>
</dbReference>
<dbReference type="PANTHER" id="PTHR12709:SF4">
    <property type="entry name" value="DNA-DIRECTED RNA POLYMERASE II SUBUNIT RPB7"/>
    <property type="match status" value="1"/>
</dbReference>
<dbReference type="Pfam" id="PF00575">
    <property type="entry name" value="S1"/>
    <property type="match status" value="1"/>
</dbReference>
<sequence length="170" mass="19134">MFFLLDRQDKVELPPSCFGKGIEKKISDKLKEKVEGKCTGRYGYTILVARIQKTKKGRLDVVTGNAHFMVNYQAIVFKPYKNEVLPTEVSNVTDQGFWANAGPLEIFISCQHIPSDFVFNATDKEFISKDEAKLIKRGSRCRVKILGMTVDTDKIITVGTMKGSYLGTDQ</sequence>
<evidence type="ECO:0000256" key="4">
    <source>
        <dbReference type="ARBA" id="ARBA00023163"/>
    </source>
</evidence>
<proteinExistence type="inferred from homology"/>
<organism evidence="7">
    <name type="scientific">Amorphochlora amoebiformis</name>
    <dbReference type="NCBI Taxonomy" id="1561963"/>
    <lineage>
        <taxon>Eukaryota</taxon>
        <taxon>Sar</taxon>
        <taxon>Rhizaria</taxon>
        <taxon>Cercozoa</taxon>
        <taxon>Chlorarachniophyceae</taxon>
        <taxon>Amorphochlora</taxon>
    </lineage>
</organism>
<evidence type="ECO:0000256" key="1">
    <source>
        <dbReference type="ARBA" id="ARBA00004123"/>
    </source>
</evidence>
<dbReference type="InterPro" id="IPR036898">
    <property type="entry name" value="RNA_pol_Rpb7-like_N_sf"/>
</dbReference>
<dbReference type="GO" id="GO:0060213">
    <property type="term" value="P:positive regulation of nuclear-transcribed mRNA poly(A) tail shortening"/>
    <property type="evidence" value="ECO:0007669"/>
    <property type="project" value="TreeGrafter"/>
</dbReference>
<dbReference type="AlphaFoldDB" id="A0A7S0DFA6"/>
<dbReference type="Gene3D" id="2.40.50.140">
    <property type="entry name" value="Nucleic acid-binding proteins"/>
    <property type="match status" value="1"/>
</dbReference>
<gene>
    <name evidence="7" type="ORF">LAMO00422_LOCUS12153</name>
</gene>
<keyword evidence="3" id="KW-0240">DNA-directed RNA polymerase</keyword>
<accession>A0A7S0DFA6</accession>
<feature type="domain" description="S1 motif" evidence="5">
    <location>
        <begin position="78"/>
        <end position="156"/>
    </location>
</feature>
<dbReference type="GO" id="GO:0003727">
    <property type="term" value="F:single-stranded RNA binding"/>
    <property type="evidence" value="ECO:0007669"/>
    <property type="project" value="TreeGrafter"/>
</dbReference>
<protein>
    <recommendedName>
        <fullName evidence="8">DNA-directed RNA polymerase II subunit RPB7</fullName>
    </recommendedName>
</protein>
<evidence type="ECO:0000259" key="5">
    <source>
        <dbReference type="Pfam" id="PF00575"/>
    </source>
</evidence>
<evidence type="ECO:0000256" key="3">
    <source>
        <dbReference type="ARBA" id="ARBA00022478"/>
    </source>
</evidence>
<name>A0A7S0DFA6_9EUKA</name>
<dbReference type="InterPro" id="IPR003029">
    <property type="entry name" value="S1_domain"/>
</dbReference>
<comment type="similarity">
    <text evidence="2">Belongs to the eukaryotic RPB7/RPC8 RNA polymerase subunit family.</text>
</comment>
<dbReference type="GO" id="GO:0003697">
    <property type="term" value="F:single-stranded DNA binding"/>
    <property type="evidence" value="ECO:0007669"/>
    <property type="project" value="TreeGrafter"/>
</dbReference>
<feature type="domain" description="RNA polymerase Rpb7-like N-terminal" evidence="6">
    <location>
        <begin position="9"/>
        <end position="59"/>
    </location>
</feature>
<dbReference type="GO" id="GO:0005665">
    <property type="term" value="C:RNA polymerase II, core complex"/>
    <property type="evidence" value="ECO:0007669"/>
    <property type="project" value="TreeGrafter"/>
</dbReference>
<dbReference type="Pfam" id="PF03876">
    <property type="entry name" value="SHS2_Rpb7-N"/>
    <property type="match status" value="1"/>
</dbReference>
<dbReference type="PANTHER" id="PTHR12709">
    <property type="entry name" value="DNA-DIRECTED RNA POLYMERASE II, III"/>
    <property type="match status" value="1"/>
</dbReference>
<dbReference type="InterPro" id="IPR012340">
    <property type="entry name" value="NA-bd_OB-fold"/>
</dbReference>
<dbReference type="InterPro" id="IPR005576">
    <property type="entry name" value="Rpb7-like_N"/>
</dbReference>
<dbReference type="FunFam" id="3.30.1490.120:FF:000001">
    <property type="entry name" value="DNA-directed RNA polymerase II subunit RPB7"/>
    <property type="match status" value="1"/>
</dbReference>
<dbReference type="SUPFAM" id="SSF88798">
    <property type="entry name" value="N-terminal, heterodimerisation domain of RBP7 (RpoE)"/>
    <property type="match status" value="1"/>
</dbReference>
<dbReference type="EMBL" id="HBEM01017783">
    <property type="protein sequence ID" value="CAD8453213.1"/>
    <property type="molecule type" value="Transcribed_RNA"/>
</dbReference>
<dbReference type="GO" id="GO:0031369">
    <property type="term" value="F:translation initiation factor binding"/>
    <property type="evidence" value="ECO:0007669"/>
    <property type="project" value="TreeGrafter"/>
</dbReference>
<dbReference type="InterPro" id="IPR045113">
    <property type="entry name" value="Rpb7-like"/>
</dbReference>
<reference evidence="7" key="1">
    <citation type="submission" date="2021-01" db="EMBL/GenBank/DDBJ databases">
        <authorList>
            <person name="Corre E."/>
            <person name="Pelletier E."/>
            <person name="Niang G."/>
            <person name="Scheremetjew M."/>
            <person name="Finn R."/>
            <person name="Kale V."/>
            <person name="Holt S."/>
            <person name="Cochrane G."/>
            <person name="Meng A."/>
            <person name="Brown T."/>
            <person name="Cohen L."/>
        </authorList>
    </citation>
    <scope>NUCLEOTIDE SEQUENCE</scope>
    <source>
        <strain evidence="7">CCMP2058</strain>
    </source>
</reference>
<evidence type="ECO:0000313" key="7">
    <source>
        <dbReference type="EMBL" id="CAD8453213.1"/>
    </source>
</evidence>